<name>A0ABT1QXM0_9GAMM</name>
<dbReference type="PANTHER" id="PTHR32182">
    <property type="entry name" value="DNA REPLICATION AND REPAIR PROTEIN RECF"/>
    <property type="match status" value="1"/>
</dbReference>
<keyword evidence="6 9" id="KW-0547">Nucleotide-binding</keyword>
<dbReference type="Proteomes" id="UP001165498">
    <property type="component" value="Unassembled WGS sequence"/>
</dbReference>
<organism evidence="12 13">
    <name type="scientific">Tahibacter harae</name>
    <dbReference type="NCBI Taxonomy" id="2963937"/>
    <lineage>
        <taxon>Bacteria</taxon>
        <taxon>Pseudomonadati</taxon>
        <taxon>Pseudomonadota</taxon>
        <taxon>Gammaproteobacteria</taxon>
        <taxon>Lysobacterales</taxon>
        <taxon>Rhodanobacteraceae</taxon>
        <taxon>Tahibacter</taxon>
    </lineage>
</organism>
<evidence type="ECO:0000256" key="1">
    <source>
        <dbReference type="ARBA" id="ARBA00004496"/>
    </source>
</evidence>
<dbReference type="InterPro" id="IPR001238">
    <property type="entry name" value="DNA-binding_RecF"/>
</dbReference>
<keyword evidence="9 10" id="KW-0227">DNA damage</keyword>
<keyword evidence="13" id="KW-1185">Reference proteome</keyword>
<dbReference type="InterPro" id="IPR027417">
    <property type="entry name" value="P-loop_NTPase"/>
</dbReference>
<dbReference type="SUPFAM" id="SSF52540">
    <property type="entry name" value="P-loop containing nucleoside triphosphate hydrolases"/>
    <property type="match status" value="1"/>
</dbReference>
<gene>
    <name evidence="9 12" type="primary">recF</name>
    <name evidence="12" type="ORF">NM961_20135</name>
</gene>
<evidence type="ECO:0000256" key="4">
    <source>
        <dbReference type="ARBA" id="ARBA00022490"/>
    </source>
</evidence>
<proteinExistence type="inferred from homology"/>
<comment type="caution">
    <text evidence="12">The sequence shown here is derived from an EMBL/GenBank/DDBJ whole genome shotgun (WGS) entry which is preliminary data.</text>
</comment>
<protein>
    <recommendedName>
        <fullName evidence="3 9">DNA replication and repair protein RecF</fullName>
    </recommendedName>
</protein>
<evidence type="ECO:0000259" key="11">
    <source>
        <dbReference type="Pfam" id="PF02463"/>
    </source>
</evidence>
<comment type="subcellular location">
    <subcellularLocation>
        <location evidence="1 9 10">Cytoplasm</location>
    </subcellularLocation>
</comment>
<feature type="domain" description="RecF/RecN/SMC N-terminal" evidence="11">
    <location>
        <begin position="5"/>
        <end position="332"/>
    </location>
</feature>
<dbReference type="InterPro" id="IPR018078">
    <property type="entry name" value="DNA-binding_RecF_CS"/>
</dbReference>
<dbReference type="InterPro" id="IPR042174">
    <property type="entry name" value="RecF_2"/>
</dbReference>
<keyword evidence="7 9" id="KW-0067">ATP-binding</keyword>
<comment type="function">
    <text evidence="9 10">The RecF protein is involved in DNA metabolism; it is required for DNA replication and normal SOS inducibility. RecF binds preferentially to single-stranded, linear DNA. It also seems to bind ATP.</text>
</comment>
<keyword evidence="8 9" id="KW-0238">DNA-binding</keyword>
<evidence type="ECO:0000313" key="12">
    <source>
        <dbReference type="EMBL" id="MCQ4167031.1"/>
    </source>
</evidence>
<evidence type="ECO:0000256" key="9">
    <source>
        <dbReference type="HAMAP-Rule" id="MF_00365"/>
    </source>
</evidence>
<keyword evidence="5 9" id="KW-0235">DNA replication</keyword>
<dbReference type="RefSeq" id="WP_255916219.1">
    <property type="nucleotide sequence ID" value="NZ_JANFQO010000024.1"/>
</dbReference>
<reference evidence="12" key="1">
    <citation type="submission" date="2022-07" db="EMBL/GenBank/DDBJ databases">
        <title>Tahibacter sp., a new gammaproteobacterium isolated from the silt sample collected at pig farm.</title>
        <authorList>
            <person name="Chen H."/>
        </authorList>
    </citation>
    <scope>NUCLEOTIDE SEQUENCE</scope>
    <source>
        <strain evidence="12">P2K</strain>
    </source>
</reference>
<keyword evidence="4 9" id="KW-0963">Cytoplasm</keyword>
<sequence length="358" mass="40568">MEILELRLANVRNVEFAELMPAPGISEFVGENGAGKTSVLESVFMLSHGRSFRSVKRESLIQFGADSLDVFARLRGAAGERRLGLSRRRGDWAARVDGREVASLAELLGEIAVVCFEPGSHALISGASEERRHFVDWALFHVEPEYMEVSRRYRRALKQRNTLLRSGRAVAELESWDVELARSGVLLDNWRDRYLRELLPELQQLCLLLLPELGAPDLRYSRGWLPELDLLDALRERRIRDLERGHTSTGPHRADWKIGFELAPEREHLSRGQEKLCALAFLLAQAALFSRQRGEWPVLCLDDLASELDAGHQRRVLSWLLQTGAQVMITGTAALDQNGFEASSYQMFHVERGRVLAY</sequence>
<evidence type="ECO:0000256" key="6">
    <source>
        <dbReference type="ARBA" id="ARBA00022741"/>
    </source>
</evidence>
<keyword evidence="9 10" id="KW-0742">SOS response</keyword>
<dbReference type="EMBL" id="JANFQO010000024">
    <property type="protein sequence ID" value="MCQ4167031.1"/>
    <property type="molecule type" value="Genomic_DNA"/>
</dbReference>
<feature type="binding site" evidence="9">
    <location>
        <begin position="30"/>
        <end position="37"/>
    </location>
    <ligand>
        <name>ATP</name>
        <dbReference type="ChEBI" id="CHEBI:30616"/>
    </ligand>
</feature>
<evidence type="ECO:0000313" key="13">
    <source>
        <dbReference type="Proteomes" id="UP001165498"/>
    </source>
</evidence>
<dbReference type="PROSITE" id="PS00618">
    <property type="entry name" value="RECF_2"/>
    <property type="match status" value="1"/>
</dbReference>
<dbReference type="Pfam" id="PF02463">
    <property type="entry name" value="SMC_N"/>
    <property type="match status" value="1"/>
</dbReference>
<dbReference type="PANTHER" id="PTHR32182:SF0">
    <property type="entry name" value="DNA REPLICATION AND REPAIR PROTEIN RECF"/>
    <property type="match status" value="1"/>
</dbReference>
<comment type="similarity">
    <text evidence="2 9 10">Belongs to the RecF family.</text>
</comment>
<evidence type="ECO:0000256" key="2">
    <source>
        <dbReference type="ARBA" id="ARBA00008016"/>
    </source>
</evidence>
<evidence type="ECO:0000256" key="5">
    <source>
        <dbReference type="ARBA" id="ARBA00022705"/>
    </source>
</evidence>
<dbReference type="PROSITE" id="PS00617">
    <property type="entry name" value="RECF_1"/>
    <property type="match status" value="1"/>
</dbReference>
<evidence type="ECO:0000256" key="8">
    <source>
        <dbReference type="ARBA" id="ARBA00023125"/>
    </source>
</evidence>
<evidence type="ECO:0000256" key="10">
    <source>
        <dbReference type="RuleBase" id="RU000578"/>
    </source>
</evidence>
<dbReference type="Gene3D" id="3.40.50.300">
    <property type="entry name" value="P-loop containing nucleotide triphosphate hydrolases"/>
    <property type="match status" value="1"/>
</dbReference>
<dbReference type="NCBIfam" id="TIGR00611">
    <property type="entry name" value="recf"/>
    <property type="match status" value="1"/>
</dbReference>
<evidence type="ECO:0000256" key="7">
    <source>
        <dbReference type="ARBA" id="ARBA00022840"/>
    </source>
</evidence>
<dbReference type="InterPro" id="IPR003395">
    <property type="entry name" value="RecF/RecN/SMC_N"/>
</dbReference>
<keyword evidence="9 10" id="KW-0234">DNA repair</keyword>
<dbReference type="Gene3D" id="1.20.1050.90">
    <property type="entry name" value="RecF/RecN/SMC, N-terminal domain"/>
    <property type="match status" value="1"/>
</dbReference>
<dbReference type="HAMAP" id="MF_00365">
    <property type="entry name" value="RecF"/>
    <property type="match status" value="1"/>
</dbReference>
<accession>A0ABT1QXM0</accession>
<evidence type="ECO:0000256" key="3">
    <source>
        <dbReference type="ARBA" id="ARBA00020170"/>
    </source>
</evidence>